<dbReference type="EMBL" id="BMGG01000001">
    <property type="protein sequence ID" value="GGC48205.1"/>
    <property type="molecule type" value="Genomic_DNA"/>
</dbReference>
<accession>A0A916X6V2</accession>
<dbReference type="RefSeq" id="WP_188607454.1">
    <property type="nucleotide sequence ID" value="NZ_BMGG01000001.1"/>
</dbReference>
<evidence type="ECO:0000313" key="3">
    <source>
        <dbReference type="Proteomes" id="UP000637002"/>
    </source>
</evidence>
<dbReference type="InterPro" id="IPR012349">
    <property type="entry name" value="Split_barrel_FMN-bd"/>
</dbReference>
<reference evidence="2" key="1">
    <citation type="journal article" date="2014" name="Int. J. Syst. Evol. Microbiol.">
        <title>Complete genome sequence of Corynebacterium casei LMG S-19264T (=DSM 44701T), isolated from a smear-ripened cheese.</title>
        <authorList>
            <consortium name="US DOE Joint Genome Institute (JGI-PGF)"/>
            <person name="Walter F."/>
            <person name="Albersmeier A."/>
            <person name="Kalinowski J."/>
            <person name="Ruckert C."/>
        </authorList>
    </citation>
    <scope>NUCLEOTIDE SEQUENCE</scope>
    <source>
        <strain evidence="2">CGMCC 1.12919</strain>
    </source>
</reference>
<dbReference type="Gene3D" id="2.30.110.10">
    <property type="entry name" value="Electron Transport, Fmn-binding Protein, Chain A"/>
    <property type="match status" value="1"/>
</dbReference>
<gene>
    <name evidence="2" type="ORF">GCM10010994_04210</name>
</gene>
<dbReference type="PANTHER" id="PTHR34818:SF1">
    <property type="entry name" value="PROTEIN BLI-3"/>
    <property type="match status" value="1"/>
</dbReference>
<comment type="caution">
    <text evidence="2">The sequence shown here is derived from an EMBL/GenBank/DDBJ whole genome shotgun (WGS) entry which is preliminary data.</text>
</comment>
<proteinExistence type="predicted"/>
<dbReference type="PANTHER" id="PTHR34818">
    <property type="entry name" value="PROTEIN BLI-3"/>
    <property type="match status" value="1"/>
</dbReference>
<dbReference type="Pfam" id="PF16242">
    <property type="entry name" value="Pyrid_ox_like"/>
    <property type="match status" value="1"/>
</dbReference>
<dbReference type="InterPro" id="IPR038725">
    <property type="entry name" value="YdaG_split_barrel_FMN-bd"/>
</dbReference>
<dbReference type="Proteomes" id="UP000637002">
    <property type="component" value="Unassembled WGS sequence"/>
</dbReference>
<dbReference type="SUPFAM" id="SSF50475">
    <property type="entry name" value="FMN-binding split barrel"/>
    <property type="match status" value="1"/>
</dbReference>
<evidence type="ECO:0000313" key="2">
    <source>
        <dbReference type="EMBL" id="GGC48205.1"/>
    </source>
</evidence>
<sequence length="162" mass="18148">MTNPAELEAKFWKALKSDMTMMIGIAGVDEAHTRPMTAQLEGDESGPIWFFTAKDNELVRQLRGGARAVATFTSRDHDLFATVHGDLSLDTDRAVIDRLWNRYVAAWYEGGKDDPKLALLRLDPDAGQVWADASSFMAGVKMLLGFDPKKDYRDKVARVDLR</sequence>
<evidence type="ECO:0000259" key="1">
    <source>
        <dbReference type="Pfam" id="PF16242"/>
    </source>
</evidence>
<feature type="domain" description="General stress protein FMN-binding split barrel" evidence="1">
    <location>
        <begin position="9"/>
        <end position="142"/>
    </location>
</feature>
<dbReference type="AlphaFoldDB" id="A0A916X6V2"/>
<keyword evidence="3" id="KW-1185">Reference proteome</keyword>
<organism evidence="2 3">
    <name type="scientific">Chelatococcus reniformis</name>
    <dbReference type="NCBI Taxonomy" id="1494448"/>
    <lineage>
        <taxon>Bacteria</taxon>
        <taxon>Pseudomonadati</taxon>
        <taxon>Pseudomonadota</taxon>
        <taxon>Alphaproteobacteria</taxon>
        <taxon>Hyphomicrobiales</taxon>
        <taxon>Chelatococcaceae</taxon>
        <taxon>Chelatococcus</taxon>
    </lineage>
</organism>
<protein>
    <submittedName>
        <fullName evidence="2">General stress protein</fullName>
    </submittedName>
</protein>
<reference evidence="2" key="2">
    <citation type="submission" date="2020-09" db="EMBL/GenBank/DDBJ databases">
        <authorList>
            <person name="Sun Q."/>
            <person name="Zhou Y."/>
        </authorList>
    </citation>
    <scope>NUCLEOTIDE SEQUENCE</scope>
    <source>
        <strain evidence="2">CGMCC 1.12919</strain>
    </source>
</reference>
<name>A0A916X6V2_9HYPH</name>
<dbReference type="InterPro" id="IPR052917">
    <property type="entry name" value="Stress-Dev_Protein"/>
</dbReference>